<sequence length="157" mass="17412">MLIANEELTCAQKAGELFILGYNCAQAVFLAFYEEYNMDFDTALKLSSSFGGGMGQLREVCGAVSGMFMVAGLKYGYSDPTDKQGKAGHYERIRELAGGFKEENGSMICRELLGLSITERQEERKTPIKKKPCKELVMNAADILENYIKQNPDIIGE</sequence>
<reference evidence="1 2" key="1">
    <citation type="journal article" date="2016" name="Int. J. Syst. Evol. Microbiol.">
        <title>Descriptions of Anaerotaenia torta gen. nov., sp. nov. and Anaerocolumna cellulosilytica gen. nov., sp. nov. isolated from a methanogenic reactor of cattle waste.</title>
        <authorList>
            <person name="Uek A."/>
            <person name="Ohtaki Y."/>
            <person name="Kaku N."/>
            <person name="Ueki K."/>
        </authorList>
    </citation>
    <scope>NUCLEOTIDE SEQUENCE [LARGE SCALE GENOMIC DNA]</scope>
    <source>
        <strain evidence="1 2">SN021</strain>
    </source>
</reference>
<dbReference type="Pfam" id="PF09719">
    <property type="entry name" value="C_GCAxxG_C_C"/>
    <property type="match status" value="1"/>
</dbReference>
<protein>
    <recommendedName>
        <fullName evidence="3">C_GCAxxG_C_C family protein</fullName>
    </recommendedName>
</protein>
<proteinExistence type="predicted"/>
<organism evidence="1 2">
    <name type="scientific">Anaerocolumna cellulosilytica</name>
    <dbReference type="NCBI Taxonomy" id="433286"/>
    <lineage>
        <taxon>Bacteria</taxon>
        <taxon>Bacillati</taxon>
        <taxon>Bacillota</taxon>
        <taxon>Clostridia</taxon>
        <taxon>Lachnospirales</taxon>
        <taxon>Lachnospiraceae</taxon>
        <taxon>Anaerocolumna</taxon>
    </lineage>
</organism>
<evidence type="ECO:0000313" key="1">
    <source>
        <dbReference type="EMBL" id="BCJ93288.1"/>
    </source>
</evidence>
<accession>A0A6S6R2M9</accession>
<dbReference type="KEGG" id="acel:acsn021_08570"/>
<name>A0A6S6R2M9_9FIRM</name>
<dbReference type="InterPro" id="IPR010181">
    <property type="entry name" value="CGCAxxGCC_motif"/>
</dbReference>
<dbReference type="EMBL" id="AP023367">
    <property type="protein sequence ID" value="BCJ93288.1"/>
    <property type="molecule type" value="Genomic_DNA"/>
</dbReference>
<dbReference type="AlphaFoldDB" id="A0A6S6R2M9"/>
<dbReference type="Proteomes" id="UP000515561">
    <property type="component" value="Chromosome"/>
</dbReference>
<evidence type="ECO:0000313" key="2">
    <source>
        <dbReference type="Proteomes" id="UP000515561"/>
    </source>
</evidence>
<keyword evidence="2" id="KW-1185">Reference proteome</keyword>
<gene>
    <name evidence="1" type="ORF">acsn021_08570</name>
</gene>
<evidence type="ECO:0008006" key="3">
    <source>
        <dbReference type="Google" id="ProtNLM"/>
    </source>
</evidence>
<dbReference type="NCBIfam" id="TIGR01909">
    <property type="entry name" value="C_GCAxxG_C_C"/>
    <property type="match status" value="1"/>
</dbReference>